<dbReference type="CDD" id="cd14523">
    <property type="entry name" value="DSP_DUSP19"/>
    <property type="match status" value="1"/>
</dbReference>
<evidence type="ECO:0000259" key="2">
    <source>
        <dbReference type="PROSITE" id="PS50054"/>
    </source>
</evidence>
<dbReference type="SMART" id="SM00195">
    <property type="entry name" value="DSPc"/>
    <property type="match status" value="1"/>
</dbReference>
<dbReference type="GO" id="GO:0005737">
    <property type="term" value="C:cytoplasm"/>
    <property type="evidence" value="ECO:0007669"/>
    <property type="project" value="TreeGrafter"/>
</dbReference>
<proteinExistence type="predicted"/>
<feature type="region of interest" description="Disordered" evidence="1">
    <location>
        <begin position="18"/>
        <end position="77"/>
    </location>
</feature>
<dbReference type="AlphaFoldDB" id="A0AAJ7WMQ9"/>
<dbReference type="GO" id="GO:0008579">
    <property type="term" value="F:JUN kinase phosphatase activity"/>
    <property type="evidence" value="ECO:0007669"/>
    <property type="project" value="TreeGrafter"/>
</dbReference>
<dbReference type="InterPro" id="IPR020422">
    <property type="entry name" value="TYR_PHOSPHATASE_DUAL_dom"/>
</dbReference>
<dbReference type="PANTHER" id="PTHR46377:SF1">
    <property type="entry name" value="DUAL SPECIFICITY PROTEIN PHOSPHATASE 19"/>
    <property type="match status" value="1"/>
</dbReference>
<dbReference type="PANTHER" id="PTHR46377">
    <property type="entry name" value="DUAL SPECIFICITY PROTEIN PHOSPHATASE 19"/>
    <property type="match status" value="1"/>
</dbReference>
<dbReference type="Pfam" id="PF00782">
    <property type="entry name" value="DSPc"/>
    <property type="match status" value="1"/>
</dbReference>
<evidence type="ECO:0000256" key="1">
    <source>
        <dbReference type="SAM" id="MobiDB-lite"/>
    </source>
</evidence>
<dbReference type="CTD" id="142679"/>
<reference evidence="5" key="1">
    <citation type="submission" date="2025-08" db="UniProtKB">
        <authorList>
            <consortium name="RefSeq"/>
        </authorList>
    </citation>
    <scope>IDENTIFICATION</scope>
    <source>
        <tissue evidence="5">Sperm</tissue>
    </source>
</reference>
<name>A0AAJ7WMQ9_PETMA</name>
<organism evidence="4 5">
    <name type="scientific">Petromyzon marinus</name>
    <name type="common">Sea lamprey</name>
    <dbReference type="NCBI Taxonomy" id="7757"/>
    <lineage>
        <taxon>Eukaryota</taxon>
        <taxon>Metazoa</taxon>
        <taxon>Chordata</taxon>
        <taxon>Craniata</taxon>
        <taxon>Vertebrata</taxon>
        <taxon>Cyclostomata</taxon>
        <taxon>Hyperoartia</taxon>
        <taxon>Petromyzontiformes</taxon>
        <taxon>Petromyzontidae</taxon>
        <taxon>Petromyzon</taxon>
    </lineage>
</organism>
<evidence type="ECO:0000259" key="3">
    <source>
        <dbReference type="PROSITE" id="PS50056"/>
    </source>
</evidence>
<dbReference type="Gene3D" id="3.90.190.10">
    <property type="entry name" value="Protein tyrosine phosphatase superfamily"/>
    <property type="match status" value="1"/>
</dbReference>
<accession>A0AAJ7WMQ9</accession>
<gene>
    <name evidence="5" type="primary">DUSP19</name>
</gene>
<dbReference type="InterPro" id="IPR029021">
    <property type="entry name" value="Prot-tyrosine_phosphatase-like"/>
</dbReference>
<keyword evidence="4" id="KW-1185">Reference proteome</keyword>
<dbReference type="Proteomes" id="UP001318040">
    <property type="component" value="Chromosome 4"/>
</dbReference>
<feature type="domain" description="Tyrosine specific protein phosphatases" evidence="3">
    <location>
        <begin position="154"/>
        <end position="212"/>
    </location>
</feature>
<dbReference type="InterPro" id="IPR000387">
    <property type="entry name" value="Tyr_Pase_dom"/>
</dbReference>
<dbReference type="RefSeq" id="XP_032802223.1">
    <property type="nucleotide sequence ID" value="XM_032946332.1"/>
</dbReference>
<dbReference type="SUPFAM" id="SSF52799">
    <property type="entry name" value="(Phosphotyrosine protein) phosphatases II"/>
    <property type="match status" value="1"/>
</dbReference>
<evidence type="ECO:0000313" key="5">
    <source>
        <dbReference type="RefSeq" id="XP_032802223.1"/>
    </source>
</evidence>
<protein>
    <submittedName>
        <fullName evidence="5">Dual specificity protein phosphatase 19</fullName>
    </submittedName>
</protein>
<dbReference type="InterPro" id="IPR000340">
    <property type="entry name" value="Dual-sp_phosphatase_cat-dom"/>
</dbReference>
<evidence type="ECO:0000313" key="4">
    <source>
        <dbReference type="Proteomes" id="UP001318040"/>
    </source>
</evidence>
<feature type="domain" description="Tyrosine-protein phosphatase" evidence="2">
    <location>
        <begin position="92"/>
        <end position="233"/>
    </location>
</feature>
<sequence length="238" mass="25514">MEPSLLADIAAFARGSLRPQRTRVTTPGGLSYTEGPGGPTRGGSATPRARVTTPGGLSYTEGPRGPTRGAEARGGPGGRSLGFVPDWSVDLQVGVVKPWLLLGSQDVAQDIRTLQQHKVSHILNVAYGVDNAFPDSYIYKIVTMLDVPDTKLTNYFPECFDFISRAHKQGGVVLVHCNAGVSRAASVIIGYLIQEDGLSFQDAFSLVKRARPAAHPNSGFMQQLSEYNPCQQGQRGES</sequence>
<dbReference type="PROSITE" id="PS50056">
    <property type="entry name" value="TYR_PHOSPHATASE_2"/>
    <property type="match status" value="1"/>
</dbReference>
<dbReference type="PROSITE" id="PS50054">
    <property type="entry name" value="TYR_PHOSPHATASE_DUAL"/>
    <property type="match status" value="1"/>
</dbReference>
<dbReference type="KEGG" id="pmrn:116938749"/>
<dbReference type="GeneID" id="116938749"/>